<keyword evidence="1" id="KW-0812">Transmembrane</keyword>
<reference evidence="2 3" key="1">
    <citation type="submission" date="2019-01" db="EMBL/GenBank/DDBJ databases">
        <title>A draft genome assembly of the solar-powered sea slug Elysia chlorotica.</title>
        <authorList>
            <person name="Cai H."/>
            <person name="Li Q."/>
            <person name="Fang X."/>
            <person name="Li J."/>
            <person name="Curtis N.E."/>
            <person name="Altenburger A."/>
            <person name="Shibata T."/>
            <person name="Feng M."/>
            <person name="Maeda T."/>
            <person name="Schwartz J.A."/>
            <person name="Shigenobu S."/>
            <person name="Lundholm N."/>
            <person name="Nishiyama T."/>
            <person name="Yang H."/>
            <person name="Hasebe M."/>
            <person name="Li S."/>
            <person name="Pierce S.K."/>
            <person name="Wang J."/>
        </authorList>
    </citation>
    <scope>NUCLEOTIDE SEQUENCE [LARGE SCALE GENOMIC DNA]</scope>
    <source>
        <strain evidence="2">EC2010</strain>
        <tissue evidence="2">Whole organism of an adult</tissue>
    </source>
</reference>
<keyword evidence="3" id="KW-1185">Reference proteome</keyword>
<feature type="transmembrane region" description="Helical" evidence="1">
    <location>
        <begin position="7"/>
        <end position="32"/>
    </location>
</feature>
<evidence type="ECO:0000256" key="1">
    <source>
        <dbReference type="SAM" id="Phobius"/>
    </source>
</evidence>
<keyword evidence="1" id="KW-1133">Transmembrane helix</keyword>
<evidence type="ECO:0000313" key="2">
    <source>
        <dbReference type="EMBL" id="RUS89170.1"/>
    </source>
</evidence>
<feature type="transmembrane region" description="Helical" evidence="1">
    <location>
        <begin position="139"/>
        <end position="157"/>
    </location>
</feature>
<dbReference type="AlphaFoldDB" id="A0A3S1CCS7"/>
<name>A0A3S1CCS7_ELYCH</name>
<dbReference type="Proteomes" id="UP000271974">
    <property type="component" value="Unassembled WGS sequence"/>
</dbReference>
<comment type="caution">
    <text evidence="2">The sequence shown here is derived from an EMBL/GenBank/DDBJ whole genome shotgun (WGS) entry which is preliminary data.</text>
</comment>
<dbReference type="OrthoDB" id="6267493at2759"/>
<protein>
    <submittedName>
        <fullName evidence="2">Uncharacterized protein</fullName>
    </submittedName>
</protein>
<sequence length="186" mass="22363">MALLRRFFCWNLTTAVFSNFITIVILSFGALLMRLLDLAAYATDFEISQGFQTQWRSHQWQAFLASDIIVTFTHVVIILYALYMLYMVTQKHFVLYMETLRAFTYTFIMYSFIEFCFSVFEFSFYGLNTFRRSYVVFLWLYWLARMLGNIGMVVLFFSRLQEMEEEMAYELRFSDRKYVHSYSALS</sequence>
<accession>A0A3S1CCS7</accession>
<proteinExistence type="predicted"/>
<organism evidence="2 3">
    <name type="scientific">Elysia chlorotica</name>
    <name type="common">Eastern emerald elysia</name>
    <name type="synonym">Sea slug</name>
    <dbReference type="NCBI Taxonomy" id="188477"/>
    <lineage>
        <taxon>Eukaryota</taxon>
        <taxon>Metazoa</taxon>
        <taxon>Spiralia</taxon>
        <taxon>Lophotrochozoa</taxon>
        <taxon>Mollusca</taxon>
        <taxon>Gastropoda</taxon>
        <taxon>Heterobranchia</taxon>
        <taxon>Euthyneura</taxon>
        <taxon>Panpulmonata</taxon>
        <taxon>Sacoglossa</taxon>
        <taxon>Placobranchoidea</taxon>
        <taxon>Plakobranchidae</taxon>
        <taxon>Elysia</taxon>
    </lineage>
</organism>
<feature type="transmembrane region" description="Helical" evidence="1">
    <location>
        <begin position="62"/>
        <end position="86"/>
    </location>
</feature>
<keyword evidence="1" id="KW-0472">Membrane</keyword>
<dbReference type="EMBL" id="RQTK01000063">
    <property type="protein sequence ID" value="RUS89170.1"/>
    <property type="molecule type" value="Genomic_DNA"/>
</dbReference>
<feature type="transmembrane region" description="Helical" evidence="1">
    <location>
        <begin position="107"/>
        <end position="127"/>
    </location>
</feature>
<evidence type="ECO:0000313" key="3">
    <source>
        <dbReference type="Proteomes" id="UP000271974"/>
    </source>
</evidence>
<gene>
    <name evidence="2" type="ORF">EGW08_003049</name>
</gene>